<keyword evidence="7" id="KW-0460">Magnesium</keyword>
<comment type="cofactor">
    <cofactor evidence="7">
        <name>Mg(2+)</name>
        <dbReference type="ChEBI" id="CHEBI:18420"/>
    </cofactor>
</comment>
<comment type="function">
    <text evidence="1 7">Catalyzes the insertion of molybdate into adenylated molybdopterin with the concomitant release of AMP.</text>
</comment>
<evidence type="ECO:0000256" key="7">
    <source>
        <dbReference type="RuleBase" id="RU365090"/>
    </source>
</evidence>
<dbReference type="InterPro" id="IPR036135">
    <property type="entry name" value="MoeA_linker/N_sf"/>
</dbReference>
<dbReference type="SUPFAM" id="SSF63882">
    <property type="entry name" value="MoeA N-terminal region -like"/>
    <property type="match status" value="1"/>
</dbReference>
<keyword evidence="4 7" id="KW-0500">Molybdenum</keyword>
<keyword evidence="7" id="KW-0479">Metal-binding</keyword>
<dbReference type="SMART" id="SM00852">
    <property type="entry name" value="MoCF_biosynth"/>
    <property type="match status" value="1"/>
</dbReference>
<gene>
    <name evidence="9" type="ORF">GCM10009745_38660</name>
</gene>
<dbReference type="PANTHER" id="PTHR10192:SF5">
    <property type="entry name" value="GEPHYRIN"/>
    <property type="match status" value="1"/>
</dbReference>
<feature type="domain" description="MoaB/Mog" evidence="8">
    <location>
        <begin position="178"/>
        <end position="330"/>
    </location>
</feature>
<dbReference type="InterPro" id="IPR038987">
    <property type="entry name" value="MoeA-like"/>
</dbReference>
<keyword evidence="10" id="KW-1185">Reference proteome</keyword>
<evidence type="ECO:0000256" key="4">
    <source>
        <dbReference type="ARBA" id="ARBA00022505"/>
    </source>
</evidence>
<comment type="pathway">
    <text evidence="2 7">Cofactor biosynthesis; molybdopterin biosynthesis.</text>
</comment>
<dbReference type="Pfam" id="PF03454">
    <property type="entry name" value="MoeA_C"/>
    <property type="match status" value="1"/>
</dbReference>
<evidence type="ECO:0000313" key="10">
    <source>
        <dbReference type="Proteomes" id="UP001500280"/>
    </source>
</evidence>
<dbReference type="Proteomes" id="UP001500280">
    <property type="component" value="Unassembled WGS sequence"/>
</dbReference>
<evidence type="ECO:0000256" key="6">
    <source>
        <dbReference type="ARBA" id="ARBA00047317"/>
    </source>
</evidence>
<dbReference type="RefSeq" id="WP_344153461.1">
    <property type="nucleotide sequence ID" value="NZ_BAAANF010000013.1"/>
</dbReference>
<proteinExistence type="inferred from homology"/>
<name>A0ABP4TKK4_9ACTN</name>
<organism evidence="9 10">
    <name type="scientific">Kribbella yunnanensis</name>
    <dbReference type="NCBI Taxonomy" id="190194"/>
    <lineage>
        <taxon>Bacteria</taxon>
        <taxon>Bacillati</taxon>
        <taxon>Actinomycetota</taxon>
        <taxon>Actinomycetes</taxon>
        <taxon>Propionibacteriales</taxon>
        <taxon>Kribbellaceae</taxon>
        <taxon>Kribbella</taxon>
    </lineage>
</organism>
<reference evidence="10" key="1">
    <citation type="journal article" date="2019" name="Int. J. Syst. Evol. Microbiol.">
        <title>The Global Catalogue of Microorganisms (GCM) 10K type strain sequencing project: providing services to taxonomists for standard genome sequencing and annotation.</title>
        <authorList>
            <consortium name="The Broad Institute Genomics Platform"/>
            <consortium name="The Broad Institute Genome Sequencing Center for Infectious Disease"/>
            <person name="Wu L."/>
            <person name="Ma J."/>
        </authorList>
    </citation>
    <scope>NUCLEOTIDE SEQUENCE [LARGE SCALE GENOMIC DNA]</scope>
    <source>
        <strain evidence="10">JCM 14307</strain>
    </source>
</reference>
<dbReference type="CDD" id="cd00887">
    <property type="entry name" value="MoeA"/>
    <property type="match status" value="1"/>
</dbReference>
<evidence type="ECO:0000256" key="3">
    <source>
        <dbReference type="ARBA" id="ARBA00010763"/>
    </source>
</evidence>
<dbReference type="InterPro" id="IPR036688">
    <property type="entry name" value="MoeA_C_domain_IV_sf"/>
</dbReference>
<dbReference type="EC" id="2.10.1.1" evidence="7"/>
<dbReference type="Pfam" id="PF03453">
    <property type="entry name" value="MoeA_N"/>
    <property type="match status" value="1"/>
</dbReference>
<dbReference type="InterPro" id="IPR036425">
    <property type="entry name" value="MoaB/Mog-like_dom_sf"/>
</dbReference>
<dbReference type="Gene3D" id="3.40.980.10">
    <property type="entry name" value="MoaB/Mog-like domain"/>
    <property type="match status" value="1"/>
</dbReference>
<dbReference type="EMBL" id="BAAANF010000013">
    <property type="protein sequence ID" value="GAA1689702.1"/>
    <property type="molecule type" value="Genomic_DNA"/>
</dbReference>
<dbReference type="Gene3D" id="2.170.190.11">
    <property type="entry name" value="Molybdopterin biosynthesis moea protein, domain 3"/>
    <property type="match status" value="1"/>
</dbReference>
<keyword evidence="7" id="KW-0808">Transferase</keyword>
<dbReference type="PANTHER" id="PTHR10192">
    <property type="entry name" value="MOLYBDOPTERIN BIOSYNTHESIS PROTEIN"/>
    <property type="match status" value="1"/>
</dbReference>
<accession>A0ABP4TKK4</accession>
<dbReference type="InterPro" id="IPR005111">
    <property type="entry name" value="MoeA_C_domain_IV"/>
</dbReference>
<comment type="similarity">
    <text evidence="3 7">Belongs to the MoeA family.</text>
</comment>
<comment type="caution">
    <text evidence="9">The sequence shown here is derived from an EMBL/GenBank/DDBJ whole genome shotgun (WGS) entry which is preliminary data.</text>
</comment>
<evidence type="ECO:0000256" key="5">
    <source>
        <dbReference type="ARBA" id="ARBA00023150"/>
    </source>
</evidence>
<comment type="catalytic activity">
    <reaction evidence="6">
        <text>adenylyl-molybdopterin + molybdate = Mo-molybdopterin + AMP + H(+)</text>
        <dbReference type="Rhea" id="RHEA:35047"/>
        <dbReference type="ChEBI" id="CHEBI:15378"/>
        <dbReference type="ChEBI" id="CHEBI:36264"/>
        <dbReference type="ChEBI" id="CHEBI:62727"/>
        <dbReference type="ChEBI" id="CHEBI:71302"/>
        <dbReference type="ChEBI" id="CHEBI:456215"/>
        <dbReference type="EC" id="2.10.1.1"/>
    </reaction>
</comment>
<dbReference type="InterPro" id="IPR005110">
    <property type="entry name" value="MoeA_linker/N"/>
</dbReference>
<evidence type="ECO:0000313" key="9">
    <source>
        <dbReference type="EMBL" id="GAA1689702.1"/>
    </source>
</evidence>
<keyword evidence="5 7" id="KW-0501">Molybdenum cofactor biosynthesis</keyword>
<dbReference type="SUPFAM" id="SSF53218">
    <property type="entry name" value="Molybdenum cofactor biosynthesis proteins"/>
    <property type="match status" value="1"/>
</dbReference>
<evidence type="ECO:0000256" key="1">
    <source>
        <dbReference type="ARBA" id="ARBA00002901"/>
    </source>
</evidence>
<dbReference type="SUPFAM" id="SSF63867">
    <property type="entry name" value="MoeA C-terminal domain-like"/>
    <property type="match status" value="1"/>
</dbReference>
<evidence type="ECO:0000256" key="2">
    <source>
        <dbReference type="ARBA" id="ARBA00005046"/>
    </source>
</evidence>
<dbReference type="Pfam" id="PF00994">
    <property type="entry name" value="MoCF_biosynth"/>
    <property type="match status" value="1"/>
</dbReference>
<dbReference type="Gene3D" id="2.40.340.10">
    <property type="entry name" value="MoeA, C-terminal, domain IV"/>
    <property type="match status" value="1"/>
</dbReference>
<evidence type="ECO:0000259" key="8">
    <source>
        <dbReference type="SMART" id="SM00852"/>
    </source>
</evidence>
<protein>
    <recommendedName>
        <fullName evidence="7">Molybdopterin molybdenumtransferase</fullName>
        <ecNumber evidence="7">2.10.1.1</ecNumber>
    </recommendedName>
</protein>
<dbReference type="InterPro" id="IPR001453">
    <property type="entry name" value="MoaB/Mog_dom"/>
</dbReference>
<sequence>MTQPNDLPRRDHVSWDAARRVAHLVGRPQPAVSRALADAAGCVLASPLVSPAAVPPVDRSAMDGYAIRGPGPWRVIAHVAADSAASIELADGQACSITTGAAVPAGATSVIRDEDIELDGHWVRGPSAPGKHIRRAGEECQAGEVVLPAGVVVDGPVLGLAASLGLNRLTVIPQPVVAALITGDELVHQGTSGPGRVRDAIGPMLPDLITRAGARLGPIQHLPDTRTALAEALSPTGRPRAGGPTEPAGGLSGADLILVSGSSAAGPADHLRAVLSELGAELVVDGVDCRPGHPQAVARLGDGRLVVGLPGNPLAALSAFLTVGVAAISRLRGLPLPALAVAAIPGGVACHPHSTRLVPVRVTGQGAVPVGHGGSAMLRGAAGADALAVVEPGPAEAIAARLLPLDPGARPWGG</sequence>
<dbReference type="Gene3D" id="3.90.105.10">
    <property type="entry name" value="Molybdopterin biosynthesis moea protein, domain 2"/>
    <property type="match status" value="1"/>
</dbReference>